<reference evidence="3" key="1">
    <citation type="submission" date="2023-06" db="EMBL/GenBank/DDBJ databases">
        <title>Genomic Diversity of Vibrio spp. and Metagenomic Analysis of Pathogens in Florida Gulf Coastal Waters Following Hurricane Ian.</title>
        <authorList>
            <person name="Brumfield K.D."/>
        </authorList>
    </citation>
    <scope>NUCLEOTIDE SEQUENCE</scope>
    <source>
        <strain evidence="3">WBS2B-138</strain>
    </source>
</reference>
<evidence type="ECO:0000313" key="3">
    <source>
        <dbReference type="EMBL" id="MDS1821049.1"/>
    </source>
</evidence>
<dbReference type="InterPro" id="IPR001623">
    <property type="entry name" value="DnaJ_domain"/>
</dbReference>
<dbReference type="EMBL" id="JAUHGG010000003">
    <property type="protein sequence ID" value="MDS1821049.1"/>
    <property type="molecule type" value="Genomic_DNA"/>
</dbReference>
<evidence type="ECO:0000313" key="4">
    <source>
        <dbReference type="Proteomes" id="UP001253193"/>
    </source>
</evidence>
<name>A0AAW8PYG9_VIBPH</name>
<dbReference type="SUPFAM" id="SSF46565">
    <property type="entry name" value="Chaperone J-domain"/>
    <property type="match status" value="1"/>
</dbReference>
<accession>A0AAW8PYG9</accession>
<dbReference type="InterPro" id="IPR036869">
    <property type="entry name" value="J_dom_sf"/>
</dbReference>
<protein>
    <submittedName>
        <fullName evidence="3">DnaJ domain-containing protein</fullName>
    </submittedName>
</protein>
<dbReference type="Proteomes" id="UP001253193">
    <property type="component" value="Unassembled WGS sequence"/>
</dbReference>
<comment type="caution">
    <text evidence="3">The sequence shown here is derived from an EMBL/GenBank/DDBJ whole genome shotgun (WGS) entry which is preliminary data.</text>
</comment>
<dbReference type="AlphaFoldDB" id="A0AAW8PYG9"/>
<dbReference type="Pfam" id="PF00226">
    <property type="entry name" value="DnaJ"/>
    <property type="match status" value="1"/>
</dbReference>
<dbReference type="CDD" id="cd06257">
    <property type="entry name" value="DnaJ"/>
    <property type="match status" value="1"/>
</dbReference>
<dbReference type="Gene3D" id="1.10.287.110">
    <property type="entry name" value="DnaJ domain"/>
    <property type="match status" value="1"/>
</dbReference>
<evidence type="ECO:0000256" key="1">
    <source>
        <dbReference type="ARBA" id="ARBA00023186"/>
    </source>
</evidence>
<feature type="domain" description="J" evidence="2">
    <location>
        <begin position="5"/>
        <end position="58"/>
    </location>
</feature>
<sequence length="169" mass="18920">MDIQQAMSVLNIQGHTNIQDIKKAFHQMSNSNHPDKGGSNESMSLVNQAYKLLKSSVDKLPKHSDTQPLSRHTVVIEGQEKNLDPKIKLKVVNYGFKSGFKSIAPLLESWLGNTGLASFHKEAIHIFNTNSTGQAKHKGAEIYIHDHFNPSHPFATVWFRGCEISLFLI</sequence>
<organism evidence="3 4">
    <name type="scientific">Vibrio parahaemolyticus</name>
    <dbReference type="NCBI Taxonomy" id="670"/>
    <lineage>
        <taxon>Bacteria</taxon>
        <taxon>Pseudomonadati</taxon>
        <taxon>Pseudomonadota</taxon>
        <taxon>Gammaproteobacteria</taxon>
        <taxon>Vibrionales</taxon>
        <taxon>Vibrionaceae</taxon>
        <taxon>Vibrio</taxon>
    </lineage>
</organism>
<dbReference type="RefSeq" id="WP_311019855.1">
    <property type="nucleotide sequence ID" value="NZ_JAUHGG010000003.1"/>
</dbReference>
<keyword evidence="1" id="KW-0143">Chaperone</keyword>
<evidence type="ECO:0000259" key="2">
    <source>
        <dbReference type="PROSITE" id="PS50076"/>
    </source>
</evidence>
<dbReference type="SMART" id="SM00271">
    <property type="entry name" value="DnaJ"/>
    <property type="match status" value="1"/>
</dbReference>
<gene>
    <name evidence="3" type="ORF">QX249_10295</name>
</gene>
<dbReference type="PROSITE" id="PS50076">
    <property type="entry name" value="DNAJ_2"/>
    <property type="match status" value="1"/>
</dbReference>
<proteinExistence type="predicted"/>